<proteinExistence type="predicted"/>
<evidence type="ECO:0008006" key="5">
    <source>
        <dbReference type="Google" id="ProtNLM"/>
    </source>
</evidence>
<feature type="chain" id="PRO_5005466300" description="Type IV fimbrial biogenesis protein PilY1" evidence="2">
    <location>
        <begin position="27"/>
        <end position="436"/>
    </location>
</feature>
<feature type="compositionally biased region" description="Acidic residues" evidence="1">
    <location>
        <begin position="69"/>
        <end position="85"/>
    </location>
</feature>
<sequence length="436" mass="44982">MSHFVNFGKAKSALPVFVLLASSVTATLVACSSSDTTAGDGTPSTTGEDSGSPSTVVPEAASPDANDSSVDEASTDAGSDADADFDAAPRTCSNDNFCYSTVPAGENLRGVWGDGHGVVWTISTSGDVLRWDGNAWNVQATGLGNLTAISGTSPTDVWVVNAAGAVYHGTGANPAALTFAPVTFPGDATLVIKYVGGSSPTDVWAVGGKQVGYPYVSTGRALHFDGTLDDTGAPVWTADADLAALPNMYTRVSVTPGGGVVLVGSSSFNSTTGMYRGSAKTGTVVRRAPGGSTWITEDIPTAVPDAPPYPATFIAASVNNDGSLWLIGNSAFGSGRFRWLGTTADNGQTYKWTASTQYSWDPAATGVWGAAGNDAWEIGSYGHMQHWDGTTWLQASVMVTSAPLSKTFYAIWGTSSHDFWAVGDELAIHKTTANKP</sequence>
<accession>A0A0K1PZB4</accession>
<evidence type="ECO:0000313" key="3">
    <source>
        <dbReference type="EMBL" id="AKU98868.1"/>
    </source>
</evidence>
<dbReference type="OrthoDB" id="8093255at2"/>
<dbReference type="Proteomes" id="UP000064967">
    <property type="component" value="Chromosome"/>
</dbReference>
<evidence type="ECO:0000256" key="2">
    <source>
        <dbReference type="SAM" id="SignalP"/>
    </source>
</evidence>
<dbReference type="EMBL" id="CP012333">
    <property type="protein sequence ID" value="AKU98868.1"/>
    <property type="molecule type" value="Genomic_DNA"/>
</dbReference>
<evidence type="ECO:0000256" key="1">
    <source>
        <dbReference type="SAM" id="MobiDB-lite"/>
    </source>
</evidence>
<dbReference type="RefSeq" id="WP_146649954.1">
    <property type="nucleotide sequence ID" value="NZ_CP012333.1"/>
</dbReference>
<dbReference type="AlphaFoldDB" id="A0A0K1PZB4"/>
<dbReference type="KEGG" id="llu:AKJ09_05532"/>
<keyword evidence="2" id="KW-0732">Signal</keyword>
<feature type="signal peptide" evidence="2">
    <location>
        <begin position="1"/>
        <end position="26"/>
    </location>
</feature>
<gene>
    <name evidence="3" type="ORF">AKJ09_05532</name>
</gene>
<feature type="compositionally biased region" description="Polar residues" evidence="1">
    <location>
        <begin position="33"/>
        <end position="55"/>
    </location>
</feature>
<feature type="region of interest" description="Disordered" evidence="1">
    <location>
        <begin position="33"/>
        <end position="86"/>
    </location>
</feature>
<dbReference type="STRING" id="1391654.AKJ09_05532"/>
<organism evidence="3 4">
    <name type="scientific">Labilithrix luteola</name>
    <dbReference type="NCBI Taxonomy" id="1391654"/>
    <lineage>
        <taxon>Bacteria</taxon>
        <taxon>Pseudomonadati</taxon>
        <taxon>Myxococcota</taxon>
        <taxon>Polyangia</taxon>
        <taxon>Polyangiales</taxon>
        <taxon>Labilitrichaceae</taxon>
        <taxon>Labilithrix</taxon>
    </lineage>
</organism>
<protein>
    <recommendedName>
        <fullName evidence="5">Type IV fimbrial biogenesis protein PilY1</fullName>
    </recommendedName>
</protein>
<keyword evidence="4" id="KW-1185">Reference proteome</keyword>
<reference evidence="3 4" key="1">
    <citation type="submission" date="2015-08" db="EMBL/GenBank/DDBJ databases">
        <authorList>
            <person name="Babu N.S."/>
            <person name="Beckwith C.J."/>
            <person name="Beseler K.G."/>
            <person name="Brison A."/>
            <person name="Carone J.V."/>
            <person name="Caskin T.P."/>
            <person name="Diamond M."/>
            <person name="Durham M.E."/>
            <person name="Foxe J.M."/>
            <person name="Go M."/>
            <person name="Henderson B.A."/>
            <person name="Jones I.B."/>
            <person name="McGettigan J.A."/>
            <person name="Micheletti S.J."/>
            <person name="Nasrallah M.E."/>
            <person name="Ortiz D."/>
            <person name="Piller C.R."/>
            <person name="Privatt S.R."/>
            <person name="Schneider S.L."/>
            <person name="Sharp S."/>
            <person name="Smith T.C."/>
            <person name="Stanton J.D."/>
            <person name="Ullery H.E."/>
            <person name="Wilson R.J."/>
            <person name="Serrano M.G."/>
            <person name="Buck G."/>
            <person name="Lee V."/>
            <person name="Wang Y."/>
            <person name="Carvalho R."/>
            <person name="Voegtly L."/>
            <person name="Shi R."/>
            <person name="Duckworth R."/>
            <person name="Johnson A."/>
            <person name="Loviza R."/>
            <person name="Walstead R."/>
            <person name="Shah Z."/>
            <person name="Kiflezghi M."/>
            <person name="Wade K."/>
            <person name="Ball S.L."/>
            <person name="Bradley K.W."/>
            <person name="Asai D.J."/>
            <person name="Bowman C.A."/>
            <person name="Russell D.A."/>
            <person name="Pope W.H."/>
            <person name="Jacobs-Sera D."/>
            <person name="Hendrix R.W."/>
            <person name="Hatfull G.F."/>
        </authorList>
    </citation>
    <scope>NUCLEOTIDE SEQUENCE [LARGE SCALE GENOMIC DNA]</scope>
    <source>
        <strain evidence="3 4">DSM 27648</strain>
    </source>
</reference>
<evidence type="ECO:0000313" key="4">
    <source>
        <dbReference type="Proteomes" id="UP000064967"/>
    </source>
</evidence>
<name>A0A0K1PZB4_9BACT</name>